<evidence type="ECO:0000313" key="1">
    <source>
        <dbReference type="EMBL" id="KWX17399.1"/>
    </source>
</evidence>
<sequence length="229" mass="26645">MPEISNKHKLEELLNELQQIPEEIWGFYQFRRDLFWKKIPLSKQKILIQQSIDCGIETACSIKKKYPFADVGEICEQMAVPIVSCESEQINERITFATYVEDEGIRLMTEPLEKLKCSGLASISKETAQALIIGHELFHHIEASVKGIYTQSEKIVLWRLPFYTHQSNIRALSEIAAMSFSKEMNQSDFSPYVLEAVLLWPYNEIRSQGILEEIKEIEKRCTEYDLDYK</sequence>
<gene>
    <name evidence="1" type="ORF">AWT83_02325</name>
</gene>
<accession>A0A132P4Z2</accession>
<reference evidence="1 2" key="1">
    <citation type="submission" date="2016-01" db="EMBL/GenBank/DDBJ databases">
        <title>Molecular Mechanisms for transfer of large genomic segments between Enterococcus faecium strains.</title>
        <authorList>
            <person name="Garcia-Solache M.A."/>
            <person name="Lebreton F."/>
            <person name="Mclaughlin R.E."/>
            <person name="Whiteaker J.D."/>
            <person name="Gilmore M.S."/>
            <person name="Rice L.B."/>
        </authorList>
    </citation>
    <scope>NUCLEOTIDE SEQUENCE [LARGE SCALE GENOMIC DNA]</scope>
    <source>
        <strain evidence="1 2">D344RRF x C68</strain>
    </source>
</reference>
<protein>
    <submittedName>
        <fullName evidence="1">Uncharacterized protein</fullName>
    </submittedName>
</protein>
<comment type="caution">
    <text evidence="1">The sequence shown here is derived from an EMBL/GenBank/DDBJ whole genome shotgun (WGS) entry which is preliminary data.</text>
</comment>
<dbReference type="RefSeq" id="WP_002298293.1">
    <property type="nucleotide sequence ID" value="NZ_CP072894.1"/>
</dbReference>
<organism evidence="1 2">
    <name type="scientific">Enterococcus faecium</name>
    <name type="common">Streptococcus faecium</name>
    <dbReference type="NCBI Taxonomy" id="1352"/>
    <lineage>
        <taxon>Bacteria</taxon>
        <taxon>Bacillati</taxon>
        <taxon>Bacillota</taxon>
        <taxon>Bacilli</taxon>
        <taxon>Lactobacillales</taxon>
        <taxon>Enterococcaceae</taxon>
        <taxon>Enterococcus</taxon>
    </lineage>
</organism>
<name>A0A132P4Z2_ENTFC</name>
<dbReference type="Proteomes" id="UP000070452">
    <property type="component" value="Unassembled WGS sequence"/>
</dbReference>
<dbReference type="EMBL" id="LRHK01000001">
    <property type="protein sequence ID" value="KWX17399.1"/>
    <property type="molecule type" value="Genomic_DNA"/>
</dbReference>
<proteinExistence type="predicted"/>
<dbReference type="AlphaFoldDB" id="A0A132P4Z2"/>
<evidence type="ECO:0000313" key="2">
    <source>
        <dbReference type="Proteomes" id="UP000070452"/>
    </source>
</evidence>